<keyword evidence="3" id="KW-1185">Reference proteome</keyword>
<dbReference type="AlphaFoldDB" id="A0A914P253"/>
<dbReference type="SUPFAM" id="SSF52540">
    <property type="entry name" value="P-loop containing nucleoside triphosphate hydrolases"/>
    <property type="match status" value="1"/>
</dbReference>
<accession>A0A914P253</accession>
<keyword evidence="1" id="KW-0547">Nucleotide-binding</keyword>
<dbReference type="WBParaSite" id="PDA_v2.g1190.t1">
    <property type="protein sequence ID" value="PDA_v2.g1190.t1"/>
    <property type="gene ID" value="PDA_v2.g1190"/>
</dbReference>
<sequence>MKIVSINNQPQEIIGDKNDKSTRAFADEVRKTVEAADIIIEVLDARYPLGREKRAIEKSVISQGKRLVFLLNKIDLVPKANITAWHKI</sequence>
<proteinExistence type="predicted"/>
<evidence type="ECO:0000313" key="3">
    <source>
        <dbReference type="Proteomes" id="UP000887578"/>
    </source>
</evidence>
<dbReference type="GO" id="GO:0005525">
    <property type="term" value="F:GTP binding"/>
    <property type="evidence" value="ECO:0007669"/>
    <property type="project" value="UniProtKB-KW"/>
</dbReference>
<protein>
    <submittedName>
        <fullName evidence="4">GTP-binding protein Era</fullName>
    </submittedName>
</protein>
<dbReference type="PANTHER" id="PTHR11089:SF30">
    <property type="entry name" value="GUANINE NUCLEOTIDE-BINDING PROTEIN-LIKE 3 HOMOLOG"/>
    <property type="match status" value="1"/>
</dbReference>
<dbReference type="GO" id="GO:0005730">
    <property type="term" value="C:nucleolus"/>
    <property type="evidence" value="ECO:0007669"/>
    <property type="project" value="TreeGrafter"/>
</dbReference>
<organism evidence="3 4">
    <name type="scientific">Panagrolaimus davidi</name>
    <dbReference type="NCBI Taxonomy" id="227884"/>
    <lineage>
        <taxon>Eukaryota</taxon>
        <taxon>Metazoa</taxon>
        <taxon>Ecdysozoa</taxon>
        <taxon>Nematoda</taxon>
        <taxon>Chromadorea</taxon>
        <taxon>Rhabditida</taxon>
        <taxon>Tylenchina</taxon>
        <taxon>Panagrolaimomorpha</taxon>
        <taxon>Panagrolaimoidea</taxon>
        <taxon>Panagrolaimidae</taxon>
        <taxon>Panagrolaimus</taxon>
    </lineage>
</organism>
<reference evidence="4" key="1">
    <citation type="submission" date="2022-11" db="UniProtKB">
        <authorList>
            <consortium name="WormBaseParasite"/>
        </authorList>
    </citation>
    <scope>IDENTIFICATION</scope>
</reference>
<dbReference type="Proteomes" id="UP000887578">
    <property type="component" value="Unplaced"/>
</dbReference>
<keyword evidence="2" id="KW-0342">GTP-binding</keyword>
<evidence type="ECO:0000256" key="2">
    <source>
        <dbReference type="ARBA" id="ARBA00023134"/>
    </source>
</evidence>
<dbReference type="InterPro" id="IPR050755">
    <property type="entry name" value="TRAFAC_YlqF/YawG_RiboMat"/>
</dbReference>
<dbReference type="Gene3D" id="3.40.50.300">
    <property type="entry name" value="P-loop containing nucleotide triphosphate hydrolases"/>
    <property type="match status" value="1"/>
</dbReference>
<evidence type="ECO:0000313" key="4">
    <source>
        <dbReference type="WBParaSite" id="PDA_v2.g1190.t1"/>
    </source>
</evidence>
<evidence type="ECO:0000256" key="1">
    <source>
        <dbReference type="ARBA" id="ARBA00022741"/>
    </source>
</evidence>
<dbReference type="PANTHER" id="PTHR11089">
    <property type="entry name" value="GTP-BINDING PROTEIN-RELATED"/>
    <property type="match status" value="1"/>
</dbReference>
<name>A0A914P253_9BILA</name>
<dbReference type="InterPro" id="IPR027417">
    <property type="entry name" value="P-loop_NTPase"/>
</dbReference>